<accession>A0A078AAW0</accession>
<dbReference type="GO" id="GO:0005634">
    <property type="term" value="C:nucleus"/>
    <property type="evidence" value="ECO:0007669"/>
    <property type="project" value="TreeGrafter"/>
</dbReference>
<dbReference type="PANTHER" id="PTHR44167:SF24">
    <property type="entry name" value="SERINE_THREONINE-PROTEIN KINASE CHK2"/>
    <property type="match status" value="1"/>
</dbReference>
<protein>
    <submittedName>
        <fullName evidence="4">Tldc domain-containing protein</fullName>
    </submittedName>
</protein>
<evidence type="ECO:0000256" key="1">
    <source>
        <dbReference type="PROSITE-ProRule" id="PRU10141"/>
    </source>
</evidence>
<dbReference type="InterPro" id="IPR011009">
    <property type="entry name" value="Kinase-like_dom_sf"/>
</dbReference>
<feature type="binding site" evidence="1">
    <location>
        <position position="51"/>
    </location>
    <ligand>
        <name>ATP</name>
        <dbReference type="ChEBI" id="CHEBI:30616"/>
    </ligand>
</feature>
<gene>
    <name evidence="4" type="primary">Contig16371.g17435</name>
    <name evidence="4" type="ORF">STYLEM_8378</name>
</gene>
<keyword evidence="1" id="KW-0067">ATP-binding</keyword>
<evidence type="ECO:0000313" key="5">
    <source>
        <dbReference type="Proteomes" id="UP000039865"/>
    </source>
</evidence>
<dbReference type="Pfam" id="PF00069">
    <property type="entry name" value="Pkinase"/>
    <property type="match status" value="1"/>
</dbReference>
<feature type="domain" description="Protein kinase" evidence="2">
    <location>
        <begin position="16"/>
        <end position="283"/>
    </location>
</feature>
<evidence type="ECO:0000313" key="4">
    <source>
        <dbReference type="EMBL" id="CDW79390.1"/>
    </source>
</evidence>
<dbReference type="Pfam" id="PF07534">
    <property type="entry name" value="TLD"/>
    <property type="match status" value="1"/>
</dbReference>
<dbReference type="InParanoid" id="A0A078AAW0"/>
<dbReference type="EMBL" id="CCKQ01007950">
    <property type="protein sequence ID" value="CDW79390.1"/>
    <property type="molecule type" value="Genomic_DNA"/>
</dbReference>
<dbReference type="GO" id="GO:0004674">
    <property type="term" value="F:protein serine/threonine kinase activity"/>
    <property type="evidence" value="ECO:0007669"/>
    <property type="project" value="TreeGrafter"/>
</dbReference>
<dbReference type="PROSITE" id="PS00107">
    <property type="entry name" value="PROTEIN_KINASE_ATP"/>
    <property type="match status" value="1"/>
</dbReference>
<dbReference type="Gene3D" id="3.30.200.20">
    <property type="entry name" value="Phosphorylase Kinase, domain 1"/>
    <property type="match status" value="1"/>
</dbReference>
<dbReference type="InterPro" id="IPR008266">
    <property type="entry name" value="Tyr_kinase_AS"/>
</dbReference>
<organism evidence="4 5">
    <name type="scientific">Stylonychia lemnae</name>
    <name type="common">Ciliate</name>
    <dbReference type="NCBI Taxonomy" id="5949"/>
    <lineage>
        <taxon>Eukaryota</taxon>
        <taxon>Sar</taxon>
        <taxon>Alveolata</taxon>
        <taxon>Ciliophora</taxon>
        <taxon>Intramacronucleata</taxon>
        <taxon>Spirotrichea</taxon>
        <taxon>Stichotrichia</taxon>
        <taxon>Sporadotrichida</taxon>
        <taxon>Oxytrichidae</taxon>
        <taxon>Stylonychinae</taxon>
        <taxon>Stylonychia</taxon>
    </lineage>
</organism>
<dbReference type="PANTHER" id="PTHR44167">
    <property type="entry name" value="OVARIAN-SPECIFIC SERINE/THREONINE-PROTEIN KINASE LOK-RELATED"/>
    <property type="match status" value="1"/>
</dbReference>
<dbReference type="InterPro" id="IPR017441">
    <property type="entry name" value="Protein_kinase_ATP_BS"/>
</dbReference>
<dbReference type="PROSITE" id="PS50011">
    <property type="entry name" value="PROTEIN_KINASE_DOM"/>
    <property type="match status" value="1"/>
</dbReference>
<keyword evidence="5" id="KW-1185">Reference proteome</keyword>
<reference evidence="4 5" key="1">
    <citation type="submission" date="2014-06" db="EMBL/GenBank/DDBJ databases">
        <authorList>
            <person name="Swart Estienne"/>
        </authorList>
    </citation>
    <scope>NUCLEOTIDE SEQUENCE [LARGE SCALE GENOMIC DNA]</scope>
    <source>
        <strain evidence="4 5">130c</strain>
    </source>
</reference>
<sequence>MKRRFQLKINDLSNRYLIQGKIGQGGFGTVYEASVLDDKGVKIEGLSVAFKQQDISKLASNDADEFTQKILRMIREITTFELKHPNIVEVIDAHITVEKKFVIVSELAQNNLQKYVKEQPQKLSVSKISFIILQLLEALEYIHSLDIIHRDISPDNILVFKDNTVKICDFGVVSYGQQTYQGAGKKGYQAPESMLNQRQTSKSDIWSLGIVLYYLVTGEDNINNQSVNSLLSVPDEQQKLKLPDRYSQFQQIFNQMTAYYPVKRPSIKFLKEKFVQLIDNPLIYKAYQEELLAFRIKQFSEAQKLEVDSFSQFILSQLLQKEDMISNDVIQDNLEELLLSIKSYKSLVKSHLKDKQAEKLKFQGKIGEILIPYVEKQFNSNELIKVVPEIKPLTNEELIQRQKEFRRLVDKYVKKVDGMNDLLFQLDGECKLLYKASEDGFKAEDFHQKCDNKGPTVAFVLSEFGQVFGGYTSQEWKTPESFFQQNADEKAFIFSLTKNTKHDQYQNNEYAVQHFRNQLINFGMTEIQIKDSCNDRRTSQSNIGSTYLPPKEIKYGDQKAEEYLAGQEKFIVLEIEVYSVKAG</sequence>
<dbReference type="OMA" id="DELFNHE"/>
<dbReference type="SUPFAM" id="SSF56112">
    <property type="entry name" value="Protein kinase-like (PK-like)"/>
    <property type="match status" value="1"/>
</dbReference>
<dbReference type="PROSITE" id="PS00109">
    <property type="entry name" value="PROTEIN_KINASE_TYR"/>
    <property type="match status" value="1"/>
</dbReference>
<name>A0A078AAW0_STYLE</name>
<dbReference type="OrthoDB" id="4062651at2759"/>
<dbReference type="GO" id="GO:0005524">
    <property type="term" value="F:ATP binding"/>
    <property type="evidence" value="ECO:0007669"/>
    <property type="project" value="UniProtKB-UniRule"/>
</dbReference>
<dbReference type="Proteomes" id="UP000039865">
    <property type="component" value="Unassembled WGS sequence"/>
</dbReference>
<dbReference type="CDD" id="cd14014">
    <property type="entry name" value="STKc_PknB_like"/>
    <property type="match status" value="1"/>
</dbReference>
<dbReference type="InterPro" id="IPR000719">
    <property type="entry name" value="Prot_kinase_dom"/>
</dbReference>
<proteinExistence type="predicted"/>
<feature type="domain" description="TLDc" evidence="3">
    <location>
        <begin position="407"/>
        <end position="581"/>
    </location>
</feature>
<dbReference type="GO" id="GO:0044773">
    <property type="term" value="P:mitotic DNA damage checkpoint signaling"/>
    <property type="evidence" value="ECO:0007669"/>
    <property type="project" value="TreeGrafter"/>
</dbReference>
<dbReference type="PROSITE" id="PS51886">
    <property type="entry name" value="TLDC"/>
    <property type="match status" value="1"/>
</dbReference>
<dbReference type="AlphaFoldDB" id="A0A078AAW0"/>
<evidence type="ECO:0000259" key="2">
    <source>
        <dbReference type="PROSITE" id="PS50011"/>
    </source>
</evidence>
<dbReference type="SMART" id="SM00584">
    <property type="entry name" value="TLDc"/>
    <property type="match status" value="1"/>
</dbReference>
<dbReference type="InterPro" id="IPR006571">
    <property type="entry name" value="TLDc_dom"/>
</dbReference>
<keyword evidence="1" id="KW-0547">Nucleotide-binding</keyword>
<dbReference type="Gene3D" id="1.10.510.10">
    <property type="entry name" value="Transferase(Phosphotransferase) domain 1"/>
    <property type="match status" value="1"/>
</dbReference>
<evidence type="ECO:0000259" key="3">
    <source>
        <dbReference type="PROSITE" id="PS51886"/>
    </source>
</evidence>